<dbReference type="InterPro" id="IPR004089">
    <property type="entry name" value="MCPsignal_dom"/>
</dbReference>
<keyword evidence="4" id="KW-0175">Coiled coil</keyword>
<dbReference type="SUPFAM" id="SSF58104">
    <property type="entry name" value="Methyl-accepting chemotaxis protein (MCP) signaling domain"/>
    <property type="match status" value="2"/>
</dbReference>
<keyword evidence="5" id="KW-0472">Membrane</keyword>
<dbReference type="GO" id="GO:0006935">
    <property type="term" value="P:chemotaxis"/>
    <property type="evidence" value="ECO:0007669"/>
    <property type="project" value="InterPro"/>
</dbReference>
<dbReference type="PATRIC" id="fig|229920.5.peg.1778"/>
<dbReference type="PRINTS" id="PR00260">
    <property type="entry name" value="CHEMTRNSDUCR"/>
</dbReference>
<keyword evidence="5" id="KW-1133">Transmembrane helix</keyword>
<evidence type="ECO:0000256" key="3">
    <source>
        <dbReference type="PROSITE-ProRule" id="PRU00284"/>
    </source>
</evidence>
<dbReference type="Gene3D" id="1.10.287.950">
    <property type="entry name" value="Methyl-accepting chemotaxis protein"/>
    <property type="match status" value="3"/>
</dbReference>
<dbReference type="STRING" id="229920.ADM99_09345"/>
<organism evidence="7 8">
    <name type="scientific">Leptolinea tardivitalis</name>
    <dbReference type="NCBI Taxonomy" id="229920"/>
    <lineage>
        <taxon>Bacteria</taxon>
        <taxon>Bacillati</taxon>
        <taxon>Chloroflexota</taxon>
        <taxon>Anaerolineae</taxon>
        <taxon>Anaerolineales</taxon>
        <taxon>Anaerolineaceae</taxon>
        <taxon>Leptolinea</taxon>
    </lineage>
</organism>
<dbReference type="Pfam" id="PF12729">
    <property type="entry name" value="4HB_MCP_1"/>
    <property type="match status" value="1"/>
</dbReference>
<dbReference type="EMBL" id="LGCK01000010">
    <property type="protein sequence ID" value="KPL71668.1"/>
    <property type="molecule type" value="Genomic_DNA"/>
</dbReference>
<evidence type="ECO:0000256" key="5">
    <source>
        <dbReference type="SAM" id="Phobius"/>
    </source>
</evidence>
<evidence type="ECO:0000256" key="2">
    <source>
        <dbReference type="ARBA" id="ARBA00029447"/>
    </source>
</evidence>
<dbReference type="OrthoDB" id="153078at2"/>
<gene>
    <name evidence="7" type="ORF">ADM99_09345</name>
</gene>
<feature type="transmembrane region" description="Helical" evidence="5">
    <location>
        <begin position="13"/>
        <end position="32"/>
    </location>
</feature>
<feature type="coiled-coil region" evidence="4">
    <location>
        <begin position="306"/>
        <end position="333"/>
    </location>
</feature>
<keyword evidence="5" id="KW-0812">Transmembrane</keyword>
<evidence type="ECO:0000256" key="1">
    <source>
        <dbReference type="ARBA" id="ARBA00023224"/>
    </source>
</evidence>
<dbReference type="GO" id="GO:0016020">
    <property type="term" value="C:membrane"/>
    <property type="evidence" value="ECO:0007669"/>
    <property type="project" value="InterPro"/>
</dbReference>
<comment type="caution">
    <text evidence="7">The sequence shown here is derived from an EMBL/GenBank/DDBJ whole genome shotgun (WGS) entry which is preliminary data.</text>
</comment>
<dbReference type="AlphaFoldDB" id="A0A0P6X905"/>
<proteinExistence type="inferred from homology"/>
<evidence type="ECO:0000256" key="4">
    <source>
        <dbReference type="SAM" id="Coils"/>
    </source>
</evidence>
<feature type="transmembrane region" description="Helical" evidence="5">
    <location>
        <begin position="189"/>
        <end position="210"/>
    </location>
</feature>
<keyword evidence="8" id="KW-1185">Reference proteome</keyword>
<feature type="domain" description="Methyl-accepting transducer" evidence="6">
    <location>
        <begin position="358"/>
        <end position="594"/>
    </location>
</feature>
<dbReference type="PANTHER" id="PTHR32089:SF112">
    <property type="entry name" value="LYSOZYME-LIKE PROTEIN-RELATED"/>
    <property type="match status" value="1"/>
</dbReference>
<reference evidence="7 8" key="1">
    <citation type="submission" date="2015-07" db="EMBL/GenBank/DDBJ databases">
        <title>Genome sequence of Leptolinea tardivitalis DSM 16556.</title>
        <authorList>
            <person name="Hemp J."/>
            <person name="Ward L.M."/>
            <person name="Pace L.A."/>
            <person name="Fischer W.W."/>
        </authorList>
    </citation>
    <scope>NUCLEOTIDE SEQUENCE [LARGE SCALE GENOMIC DNA]</scope>
    <source>
        <strain evidence="7 8">YMTK-2</strain>
    </source>
</reference>
<dbReference type="Pfam" id="PF00015">
    <property type="entry name" value="MCPsignal"/>
    <property type="match status" value="1"/>
</dbReference>
<dbReference type="InterPro" id="IPR004090">
    <property type="entry name" value="Chemotax_Me-accpt_rcpt"/>
</dbReference>
<name>A0A0P6X905_9CHLR</name>
<evidence type="ECO:0000313" key="7">
    <source>
        <dbReference type="EMBL" id="KPL71668.1"/>
    </source>
</evidence>
<dbReference type="PROSITE" id="PS50111">
    <property type="entry name" value="CHEMOTAXIS_TRANSDUC_2"/>
    <property type="match status" value="1"/>
</dbReference>
<dbReference type="Gene3D" id="6.10.340.10">
    <property type="match status" value="1"/>
</dbReference>
<dbReference type="InterPro" id="IPR024478">
    <property type="entry name" value="HlyB_4HB_MCP"/>
</dbReference>
<sequence>MTFVNNLRTFSKLISGFGILIFLMIVIALLGGKGITDIRSNLDSMYSRQQMVYDKIDEMNDGLSQIRGDIYQFIAIPEDTTVISDYKSATYKIDSILDYLATQKLTAEETTLINQFTEQWPEYKTAASEVMRFISNGDKSSAQKSLAVNGRLSSIGLKLTATISDLNVLSAKQAQLSYDSAVDTHQKTLIILIGGCIICLVMAVLIVYTITDSINKPMSAVLGALNTLKQGSITLVVTNDKLRNQLLTRKDEFGELARGVLTSRKYLTEMSEIADAIAKNNLAINVQPKNSDDKLGNTLLQMVQNLNTTLAEVAEASRRVQEASMQLANASHESGLATSQISTTIQQVAAGTTQQSEAISRTASSIEQMGRAIDGVAKGAEEQASATARAFALTNQLSDAIKQVTGNIDQMVQGSTGAADAARRGYETVNQTLAGMQSIKTAVDLSANKVQEMGSRSDQIGDIVTTIEDIASQTNLLALNAAIEAARAGEAGKGFSVVADEVRKLAERSSSSTREIADLVKDIQQTVSEAVEAMTKGSKEVDAGVLLANQSGAALQEILTSNETVSIQAREAAIAAENMAKSASELVSAVESVSSVVEQNTAATEEMAAGSNEVTQAIENIASVSEQNSAAVEEVSASAEEMSAQVQEVSTSAKRLSTLANQLSGIVERFQLA</sequence>
<accession>A0A0P6X905</accession>
<dbReference type="SMART" id="SM00283">
    <property type="entry name" value="MA"/>
    <property type="match status" value="1"/>
</dbReference>
<dbReference type="RefSeq" id="WP_062420255.1">
    <property type="nucleotide sequence ID" value="NZ_BBYA01000001.1"/>
</dbReference>
<keyword evidence="1 3" id="KW-0807">Transducer</keyword>
<protein>
    <recommendedName>
        <fullName evidence="6">Methyl-accepting transducer domain-containing protein</fullName>
    </recommendedName>
</protein>
<evidence type="ECO:0000313" key="8">
    <source>
        <dbReference type="Proteomes" id="UP000050430"/>
    </source>
</evidence>
<dbReference type="PANTHER" id="PTHR32089">
    <property type="entry name" value="METHYL-ACCEPTING CHEMOTAXIS PROTEIN MCPB"/>
    <property type="match status" value="1"/>
</dbReference>
<evidence type="ECO:0000259" key="6">
    <source>
        <dbReference type="PROSITE" id="PS50111"/>
    </source>
</evidence>
<dbReference type="Proteomes" id="UP000050430">
    <property type="component" value="Unassembled WGS sequence"/>
</dbReference>
<comment type="similarity">
    <text evidence="2">Belongs to the methyl-accepting chemotaxis (MCP) protein family.</text>
</comment>
<dbReference type="GO" id="GO:0007165">
    <property type="term" value="P:signal transduction"/>
    <property type="evidence" value="ECO:0007669"/>
    <property type="project" value="UniProtKB-KW"/>
</dbReference>
<dbReference type="GO" id="GO:0004888">
    <property type="term" value="F:transmembrane signaling receptor activity"/>
    <property type="evidence" value="ECO:0007669"/>
    <property type="project" value="InterPro"/>
</dbReference>
<dbReference type="CDD" id="cd11386">
    <property type="entry name" value="MCP_signal"/>
    <property type="match status" value="1"/>
</dbReference>